<proteinExistence type="inferred from homology"/>
<dbReference type="OrthoDB" id="6428481at2759"/>
<organism evidence="8 9">
    <name type="scientific">Haemaphysalis longicornis</name>
    <name type="common">Bush tick</name>
    <dbReference type="NCBI Taxonomy" id="44386"/>
    <lineage>
        <taxon>Eukaryota</taxon>
        <taxon>Metazoa</taxon>
        <taxon>Ecdysozoa</taxon>
        <taxon>Arthropoda</taxon>
        <taxon>Chelicerata</taxon>
        <taxon>Arachnida</taxon>
        <taxon>Acari</taxon>
        <taxon>Parasitiformes</taxon>
        <taxon>Ixodida</taxon>
        <taxon>Ixodoidea</taxon>
        <taxon>Ixodidae</taxon>
        <taxon>Haemaphysalinae</taxon>
        <taxon>Haemaphysalis</taxon>
    </lineage>
</organism>
<evidence type="ECO:0000256" key="6">
    <source>
        <dbReference type="ARBA" id="ARBA00023180"/>
    </source>
</evidence>
<sequence>MNIIYLDQPVGAGYSFGKQPRTLEEAAVHNMRFLRGFLRLFPEYRKRDFYIAGESYGGNALRSQTFNIIFYIHCSLSI</sequence>
<comment type="caution">
    <text evidence="8">The sequence shown here is derived from an EMBL/GenBank/DDBJ whole genome shotgun (WGS) entry which is preliminary data.</text>
</comment>
<dbReference type="VEuPathDB" id="VectorBase:HLOH_041200"/>
<evidence type="ECO:0000256" key="3">
    <source>
        <dbReference type="ARBA" id="ARBA00022670"/>
    </source>
</evidence>
<dbReference type="Proteomes" id="UP000821853">
    <property type="component" value="Chromosome 10"/>
</dbReference>
<keyword evidence="2 7" id="KW-0121">Carboxypeptidase</keyword>
<dbReference type="InterPro" id="IPR001563">
    <property type="entry name" value="Peptidase_S10"/>
</dbReference>
<reference evidence="8 9" key="1">
    <citation type="journal article" date="2020" name="Cell">
        <title>Large-Scale Comparative Analyses of Tick Genomes Elucidate Their Genetic Diversity and Vector Capacities.</title>
        <authorList>
            <consortium name="Tick Genome and Microbiome Consortium (TIGMIC)"/>
            <person name="Jia N."/>
            <person name="Wang J."/>
            <person name="Shi W."/>
            <person name="Du L."/>
            <person name="Sun Y."/>
            <person name="Zhan W."/>
            <person name="Jiang J.F."/>
            <person name="Wang Q."/>
            <person name="Zhang B."/>
            <person name="Ji P."/>
            <person name="Bell-Sakyi L."/>
            <person name="Cui X.M."/>
            <person name="Yuan T.T."/>
            <person name="Jiang B.G."/>
            <person name="Yang W.F."/>
            <person name="Lam T.T."/>
            <person name="Chang Q.C."/>
            <person name="Ding S.J."/>
            <person name="Wang X.J."/>
            <person name="Zhu J.G."/>
            <person name="Ruan X.D."/>
            <person name="Zhao L."/>
            <person name="Wei J.T."/>
            <person name="Ye R.Z."/>
            <person name="Que T.C."/>
            <person name="Du C.H."/>
            <person name="Zhou Y.H."/>
            <person name="Cheng J.X."/>
            <person name="Dai P.F."/>
            <person name="Guo W.B."/>
            <person name="Han X.H."/>
            <person name="Huang E.J."/>
            <person name="Li L.F."/>
            <person name="Wei W."/>
            <person name="Gao Y.C."/>
            <person name="Liu J.Z."/>
            <person name="Shao H.Z."/>
            <person name="Wang X."/>
            <person name="Wang C.C."/>
            <person name="Yang T.C."/>
            <person name="Huo Q.B."/>
            <person name="Li W."/>
            <person name="Chen H.Y."/>
            <person name="Chen S.E."/>
            <person name="Zhou L.G."/>
            <person name="Ni X.B."/>
            <person name="Tian J.H."/>
            <person name="Sheng Y."/>
            <person name="Liu T."/>
            <person name="Pan Y.S."/>
            <person name="Xia L.Y."/>
            <person name="Li J."/>
            <person name="Zhao F."/>
            <person name="Cao W.C."/>
        </authorList>
    </citation>
    <scope>NUCLEOTIDE SEQUENCE [LARGE SCALE GENOMIC DNA]</scope>
    <source>
        <strain evidence="8">HaeL-2018</strain>
    </source>
</reference>
<keyword evidence="9" id="KW-1185">Reference proteome</keyword>
<dbReference type="Pfam" id="PF00450">
    <property type="entry name" value="Peptidase_S10"/>
    <property type="match status" value="1"/>
</dbReference>
<evidence type="ECO:0000256" key="7">
    <source>
        <dbReference type="RuleBase" id="RU361156"/>
    </source>
</evidence>
<keyword evidence="5 7" id="KW-0378">Hydrolase</keyword>
<dbReference type="InterPro" id="IPR018202">
    <property type="entry name" value="Ser_caboxypep_ser_AS"/>
</dbReference>
<evidence type="ECO:0000256" key="2">
    <source>
        <dbReference type="ARBA" id="ARBA00022645"/>
    </source>
</evidence>
<name>A0A9J6FLC1_HAELO</name>
<keyword evidence="6" id="KW-0325">Glycoprotein</keyword>
<evidence type="ECO:0000256" key="5">
    <source>
        <dbReference type="ARBA" id="ARBA00022801"/>
    </source>
</evidence>
<keyword evidence="3 7" id="KW-0645">Protease</keyword>
<dbReference type="EMBL" id="JABSTR010000002">
    <property type="protein sequence ID" value="KAH9363898.1"/>
    <property type="molecule type" value="Genomic_DNA"/>
</dbReference>
<evidence type="ECO:0000256" key="1">
    <source>
        <dbReference type="ARBA" id="ARBA00009431"/>
    </source>
</evidence>
<accession>A0A9J6FLC1</accession>
<dbReference type="AlphaFoldDB" id="A0A9J6FLC1"/>
<evidence type="ECO:0000256" key="4">
    <source>
        <dbReference type="ARBA" id="ARBA00022729"/>
    </source>
</evidence>
<dbReference type="Gene3D" id="3.40.50.1820">
    <property type="entry name" value="alpha/beta hydrolase"/>
    <property type="match status" value="1"/>
</dbReference>
<evidence type="ECO:0000313" key="8">
    <source>
        <dbReference type="EMBL" id="KAH9363898.1"/>
    </source>
</evidence>
<dbReference type="GO" id="GO:0006508">
    <property type="term" value="P:proteolysis"/>
    <property type="evidence" value="ECO:0007669"/>
    <property type="project" value="UniProtKB-KW"/>
</dbReference>
<protein>
    <recommendedName>
        <fullName evidence="7">Carboxypeptidase</fullName>
        <ecNumber evidence="7">3.4.16.-</ecNumber>
    </recommendedName>
</protein>
<dbReference type="PROSITE" id="PS00131">
    <property type="entry name" value="CARBOXYPEPT_SER_SER"/>
    <property type="match status" value="1"/>
</dbReference>
<evidence type="ECO:0000313" key="9">
    <source>
        <dbReference type="Proteomes" id="UP000821853"/>
    </source>
</evidence>
<dbReference type="EC" id="3.4.16.-" evidence="7"/>
<comment type="similarity">
    <text evidence="1 7">Belongs to the peptidase S10 family.</text>
</comment>
<dbReference type="PANTHER" id="PTHR11802">
    <property type="entry name" value="SERINE PROTEASE FAMILY S10 SERINE CARBOXYPEPTIDASE"/>
    <property type="match status" value="1"/>
</dbReference>
<dbReference type="InterPro" id="IPR029058">
    <property type="entry name" value="AB_hydrolase_fold"/>
</dbReference>
<gene>
    <name evidence="8" type="ORF">HPB48_004087</name>
</gene>
<dbReference type="SUPFAM" id="SSF53474">
    <property type="entry name" value="alpha/beta-Hydrolases"/>
    <property type="match status" value="1"/>
</dbReference>
<dbReference type="PANTHER" id="PTHR11802:SF472">
    <property type="entry name" value="SERINE CARBOXYPEPTIDASE CPVL-RELATED"/>
    <property type="match status" value="1"/>
</dbReference>
<dbReference type="PRINTS" id="PR00724">
    <property type="entry name" value="CRBOXYPTASEC"/>
</dbReference>
<dbReference type="GO" id="GO:0004185">
    <property type="term" value="F:serine-type carboxypeptidase activity"/>
    <property type="evidence" value="ECO:0007669"/>
    <property type="project" value="UniProtKB-UniRule"/>
</dbReference>
<keyword evidence="4" id="KW-0732">Signal</keyword>